<feature type="domain" description="RsdA/BaiN/AoA(So)-like insert" evidence="5">
    <location>
        <begin position="186"/>
        <end position="347"/>
    </location>
</feature>
<evidence type="ECO:0000256" key="1">
    <source>
        <dbReference type="ARBA" id="ARBA00001974"/>
    </source>
</evidence>
<dbReference type="PANTHER" id="PTHR42887">
    <property type="entry name" value="OS12G0638800 PROTEIN"/>
    <property type="match status" value="1"/>
</dbReference>
<organism evidence="6 7">
    <name type="scientific">Aquirufa rosea</name>
    <dbReference type="NCBI Taxonomy" id="2509241"/>
    <lineage>
        <taxon>Bacteria</taxon>
        <taxon>Pseudomonadati</taxon>
        <taxon>Bacteroidota</taxon>
        <taxon>Cytophagia</taxon>
        <taxon>Cytophagales</taxon>
        <taxon>Flectobacillaceae</taxon>
        <taxon>Aquirufa</taxon>
    </lineage>
</organism>
<dbReference type="Gene3D" id="2.40.30.10">
    <property type="entry name" value="Translation factors"/>
    <property type="match status" value="1"/>
</dbReference>
<dbReference type="OrthoDB" id="9773233at2"/>
<dbReference type="Pfam" id="PF03486">
    <property type="entry name" value="HI0933_like"/>
    <property type="match status" value="1"/>
</dbReference>
<protein>
    <submittedName>
        <fullName evidence="6">NAD(P)/FAD-dependent oxidoreductase</fullName>
    </submittedName>
</protein>
<dbReference type="InterPro" id="IPR036188">
    <property type="entry name" value="FAD/NAD-bd_sf"/>
</dbReference>
<comment type="caution">
    <text evidence="6">The sequence shown here is derived from an EMBL/GenBank/DDBJ whole genome shotgun (WGS) entry which is preliminary data.</text>
</comment>
<name>A0A4Q1BX70_9BACT</name>
<reference evidence="6 7" key="1">
    <citation type="submission" date="2019-01" db="EMBL/GenBank/DDBJ databases">
        <title>Cytophagaceae bacterium strain CAR-16.</title>
        <authorList>
            <person name="Chen W.-M."/>
        </authorList>
    </citation>
    <scope>NUCLEOTIDE SEQUENCE [LARGE SCALE GENOMIC DNA]</scope>
    <source>
        <strain evidence="6 7">CAR-16</strain>
    </source>
</reference>
<dbReference type="SUPFAM" id="SSF51905">
    <property type="entry name" value="FAD/NAD(P)-binding domain"/>
    <property type="match status" value="1"/>
</dbReference>
<dbReference type="PRINTS" id="PR00368">
    <property type="entry name" value="FADPNR"/>
</dbReference>
<sequence>MRISVIGGGAAGFFAALSAKKHHPEAEVSIYEKTTHFLSKVKISGGGRCNVCHDEPNHRILAERYPRGEKFLKKAFEQFDAADTMRWFQERNVALKIYPDGCVFPLSNSSQSIIDCFLREAQQLEIACHLQESIQSMEIDAHGLFHLQTTQKTLICERVIVTTGGQPKITGLQWLANMGHHIIPPVPSLFTFNMPNEPIKNLMGLVVEKANVRIEGHKLTGKGPLLITHWGMSGPAILQLSAWGARILADMNYEFAILVNWLDDTKESQLRDMLEQTRKNHGGKMLSNFSPFPIPSRLWSYLLEKNHISSTVRWNELNLKHINKLLNTLLNDRYQVKGKTTFKEEFVTAGGVDLAEIEVQRMESKKIPGLFFAGEIMDIDGITGGFNFQAAWTTGFIAGKYAGLKADKSG</sequence>
<gene>
    <name evidence="6" type="ORF">ESB04_12180</name>
</gene>
<dbReference type="EMBL" id="SDHY01000009">
    <property type="protein sequence ID" value="RXK46586.1"/>
    <property type="molecule type" value="Genomic_DNA"/>
</dbReference>
<dbReference type="InterPro" id="IPR004792">
    <property type="entry name" value="BaiN-like"/>
</dbReference>
<evidence type="ECO:0000256" key="2">
    <source>
        <dbReference type="ARBA" id="ARBA00022630"/>
    </source>
</evidence>
<accession>A0A4Q1BX70</accession>
<dbReference type="PRINTS" id="PR00411">
    <property type="entry name" value="PNDRDTASEI"/>
</dbReference>
<dbReference type="Gene3D" id="1.10.8.260">
    <property type="entry name" value="HI0933 insert domain-like"/>
    <property type="match status" value="1"/>
</dbReference>
<dbReference type="PANTHER" id="PTHR42887:SF2">
    <property type="entry name" value="OS12G0638800 PROTEIN"/>
    <property type="match status" value="1"/>
</dbReference>
<dbReference type="Proteomes" id="UP000289455">
    <property type="component" value="Unassembled WGS sequence"/>
</dbReference>
<dbReference type="Gene3D" id="3.50.50.60">
    <property type="entry name" value="FAD/NAD(P)-binding domain"/>
    <property type="match status" value="1"/>
</dbReference>
<comment type="cofactor">
    <cofactor evidence="1">
        <name>FAD</name>
        <dbReference type="ChEBI" id="CHEBI:57692"/>
    </cofactor>
</comment>
<evidence type="ECO:0000256" key="3">
    <source>
        <dbReference type="ARBA" id="ARBA00022827"/>
    </source>
</evidence>
<dbReference type="InterPro" id="IPR023166">
    <property type="entry name" value="BaiN-like_dom_sf"/>
</dbReference>
<dbReference type="InterPro" id="IPR057661">
    <property type="entry name" value="RsdA/BaiN/AoA(So)_Rossmann"/>
</dbReference>
<keyword evidence="2" id="KW-0285">Flavoprotein</keyword>
<keyword evidence="3" id="KW-0274">FAD</keyword>
<dbReference type="InterPro" id="IPR055178">
    <property type="entry name" value="RsdA/BaiN/AoA(So)-like_dom"/>
</dbReference>
<evidence type="ECO:0000313" key="6">
    <source>
        <dbReference type="EMBL" id="RXK46586.1"/>
    </source>
</evidence>
<evidence type="ECO:0000259" key="4">
    <source>
        <dbReference type="Pfam" id="PF03486"/>
    </source>
</evidence>
<dbReference type="SUPFAM" id="SSF160996">
    <property type="entry name" value="HI0933 insert domain-like"/>
    <property type="match status" value="1"/>
</dbReference>
<dbReference type="NCBIfam" id="TIGR00275">
    <property type="entry name" value="aminoacetone oxidase family FAD-binding enzyme"/>
    <property type="match status" value="1"/>
</dbReference>
<proteinExistence type="predicted"/>
<evidence type="ECO:0000259" key="5">
    <source>
        <dbReference type="Pfam" id="PF22780"/>
    </source>
</evidence>
<keyword evidence="7" id="KW-1185">Reference proteome</keyword>
<feature type="domain" description="RsdA/BaiN/AoA(So)-like Rossmann fold-like" evidence="4">
    <location>
        <begin position="3"/>
        <end position="400"/>
    </location>
</feature>
<dbReference type="AlphaFoldDB" id="A0A4Q1BX70"/>
<dbReference type="Pfam" id="PF22780">
    <property type="entry name" value="HI0933_like_1st"/>
    <property type="match status" value="1"/>
</dbReference>
<evidence type="ECO:0000313" key="7">
    <source>
        <dbReference type="Proteomes" id="UP000289455"/>
    </source>
</evidence>